<dbReference type="PANTHER" id="PTHR32243">
    <property type="entry name" value="MALTOSE TRANSPORT SYSTEM PERMEASE-RELATED"/>
    <property type="match status" value="1"/>
</dbReference>
<keyword evidence="10" id="KW-1185">Reference proteome</keyword>
<name>A0A372MKK2_9SPIR</name>
<evidence type="ECO:0000256" key="3">
    <source>
        <dbReference type="ARBA" id="ARBA00022475"/>
    </source>
</evidence>
<protein>
    <submittedName>
        <fullName evidence="9">Carbohydrate ABC transporter permease</fullName>
    </submittedName>
</protein>
<feature type="transmembrane region" description="Helical" evidence="7">
    <location>
        <begin position="138"/>
        <end position="161"/>
    </location>
</feature>
<evidence type="ECO:0000256" key="2">
    <source>
        <dbReference type="ARBA" id="ARBA00022448"/>
    </source>
</evidence>
<comment type="caution">
    <text evidence="9">The sequence shown here is derived from an EMBL/GenBank/DDBJ whole genome shotgun (WGS) entry which is preliminary data.</text>
</comment>
<keyword evidence="6 7" id="KW-0472">Membrane</keyword>
<keyword evidence="4 7" id="KW-0812">Transmembrane</keyword>
<dbReference type="InterPro" id="IPR000515">
    <property type="entry name" value="MetI-like"/>
</dbReference>
<feature type="transmembrane region" description="Helical" evidence="7">
    <location>
        <begin position="109"/>
        <end position="132"/>
    </location>
</feature>
<reference evidence="10" key="1">
    <citation type="submission" date="2018-08" db="EMBL/GenBank/DDBJ databases">
        <authorList>
            <person name="Grouzdev D.S."/>
            <person name="Krutkina M.S."/>
        </authorList>
    </citation>
    <scope>NUCLEOTIDE SEQUENCE [LARGE SCALE GENOMIC DNA]</scope>
    <source>
        <strain evidence="10">4-11</strain>
    </source>
</reference>
<keyword evidence="3" id="KW-1003">Cell membrane</keyword>
<dbReference type="Proteomes" id="UP000264002">
    <property type="component" value="Unassembled WGS sequence"/>
</dbReference>
<organism evidence="9 10">
    <name type="scientific">Sphaerochaeta halotolerans</name>
    <dbReference type="NCBI Taxonomy" id="2293840"/>
    <lineage>
        <taxon>Bacteria</taxon>
        <taxon>Pseudomonadati</taxon>
        <taxon>Spirochaetota</taxon>
        <taxon>Spirochaetia</taxon>
        <taxon>Spirochaetales</taxon>
        <taxon>Sphaerochaetaceae</taxon>
        <taxon>Sphaerochaeta</taxon>
    </lineage>
</organism>
<feature type="transmembrane region" description="Helical" evidence="7">
    <location>
        <begin position="199"/>
        <end position="220"/>
    </location>
</feature>
<evidence type="ECO:0000256" key="6">
    <source>
        <dbReference type="ARBA" id="ARBA00023136"/>
    </source>
</evidence>
<dbReference type="CDD" id="cd06261">
    <property type="entry name" value="TM_PBP2"/>
    <property type="match status" value="1"/>
</dbReference>
<dbReference type="InterPro" id="IPR035906">
    <property type="entry name" value="MetI-like_sf"/>
</dbReference>
<evidence type="ECO:0000256" key="4">
    <source>
        <dbReference type="ARBA" id="ARBA00022692"/>
    </source>
</evidence>
<evidence type="ECO:0000256" key="1">
    <source>
        <dbReference type="ARBA" id="ARBA00004651"/>
    </source>
</evidence>
<dbReference type="GO" id="GO:0005886">
    <property type="term" value="C:plasma membrane"/>
    <property type="evidence" value="ECO:0007669"/>
    <property type="project" value="UniProtKB-SubCell"/>
</dbReference>
<evidence type="ECO:0000259" key="8">
    <source>
        <dbReference type="PROSITE" id="PS50928"/>
    </source>
</evidence>
<keyword evidence="5 7" id="KW-1133">Transmembrane helix</keyword>
<dbReference type="SUPFAM" id="SSF161098">
    <property type="entry name" value="MetI-like"/>
    <property type="match status" value="1"/>
</dbReference>
<gene>
    <name evidence="9" type="ORF">DYP60_00515</name>
</gene>
<dbReference type="AlphaFoldDB" id="A0A372MKK2"/>
<dbReference type="EMBL" id="QUWK01000001">
    <property type="protein sequence ID" value="RFU96291.1"/>
    <property type="molecule type" value="Genomic_DNA"/>
</dbReference>
<dbReference type="Gene3D" id="1.10.3720.10">
    <property type="entry name" value="MetI-like"/>
    <property type="match status" value="1"/>
</dbReference>
<comment type="subcellular location">
    <subcellularLocation>
        <location evidence="1 7">Cell membrane</location>
        <topology evidence="1 7">Multi-pass membrane protein</topology>
    </subcellularLocation>
</comment>
<dbReference type="PROSITE" id="PS50928">
    <property type="entry name" value="ABC_TM1"/>
    <property type="match status" value="1"/>
</dbReference>
<feature type="transmembrane region" description="Helical" evidence="7">
    <location>
        <begin position="78"/>
        <end position="97"/>
    </location>
</feature>
<comment type="similarity">
    <text evidence="7">Belongs to the binding-protein-dependent transport system permease family.</text>
</comment>
<dbReference type="InterPro" id="IPR050901">
    <property type="entry name" value="BP-dep_ABC_trans_perm"/>
</dbReference>
<dbReference type="RefSeq" id="WP_117329110.1">
    <property type="nucleotide sequence ID" value="NZ_QUWK01000001.1"/>
</dbReference>
<feature type="transmembrane region" description="Helical" evidence="7">
    <location>
        <begin position="244"/>
        <end position="265"/>
    </location>
</feature>
<sequence>MNRKFRQSFVYIGVLIVLASIVVPFLWLVISSVSTRIQLTTVPLKWVPEVLNLKNYQEMLVAETGVNASLKIGLRNSVVVAVSATLFCLFAGSLAAYAFTRLRFRGKNVLFSFILLSQVMPMIVLIIPIYIIMNRLGLLNTLLSLVLADCAFVLPLVIWLMRSYFSSIPWSLEEMARIDGCSRFGTIFRIILPLSKPGLAASGIFAFIIAWNEFFSALILSSTTRSKTISVVISEYSSKVGVDYVAMAAAGVVASIPPVLLAIVFQRYIVQGLTAGSVKG</sequence>
<evidence type="ECO:0000313" key="10">
    <source>
        <dbReference type="Proteomes" id="UP000264002"/>
    </source>
</evidence>
<evidence type="ECO:0000256" key="7">
    <source>
        <dbReference type="RuleBase" id="RU363032"/>
    </source>
</evidence>
<feature type="domain" description="ABC transmembrane type-1" evidence="8">
    <location>
        <begin position="74"/>
        <end position="265"/>
    </location>
</feature>
<keyword evidence="2 7" id="KW-0813">Transport</keyword>
<evidence type="ECO:0000313" key="9">
    <source>
        <dbReference type="EMBL" id="RFU96291.1"/>
    </source>
</evidence>
<evidence type="ECO:0000256" key="5">
    <source>
        <dbReference type="ARBA" id="ARBA00022989"/>
    </source>
</evidence>
<feature type="transmembrane region" description="Helical" evidence="7">
    <location>
        <begin position="9"/>
        <end position="30"/>
    </location>
</feature>
<dbReference type="GO" id="GO:0055085">
    <property type="term" value="P:transmembrane transport"/>
    <property type="evidence" value="ECO:0007669"/>
    <property type="project" value="InterPro"/>
</dbReference>
<dbReference type="PANTHER" id="PTHR32243:SF18">
    <property type="entry name" value="INNER MEMBRANE ABC TRANSPORTER PERMEASE PROTEIN YCJP"/>
    <property type="match status" value="1"/>
</dbReference>
<accession>A0A372MKK2</accession>
<reference evidence="9 10" key="2">
    <citation type="submission" date="2018-09" db="EMBL/GenBank/DDBJ databases">
        <title>Genome of Sphaerochaeta halotolerans strain 4-11.</title>
        <authorList>
            <person name="Nazina T.N."/>
            <person name="Sokolova D.S."/>
        </authorList>
    </citation>
    <scope>NUCLEOTIDE SEQUENCE [LARGE SCALE GENOMIC DNA]</scope>
    <source>
        <strain evidence="9 10">4-11</strain>
    </source>
</reference>
<proteinExistence type="inferred from homology"/>
<dbReference type="Pfam" id="PF00528">
    <property type="entry name" value="BPD_transp_1"/>
    <property type="match status" value="1"/>
</dbReference>